<evidence type="ECO:0000313" key="3">
    <source>
        <dbReference type="Proteomes" id="UP001193734"/>
    </source>
</evidence>
<name>A0ABX2AWI7_9BACT</name>
<dbReference type="Pfam" id="PF13306">
    <property type="entry name" value="LRR_5"/>
    <property type="match status" value="2"/>
</dbReference>
<dbReference type="GeneID" id="82158121"/>
<dbReference type="Gene3D" id="3.80.10.10">
    <property type="entry name" value="Ribonuclease Inhibitor"/>
    <property type="match status" value="2"/>
</dbReference>
<proteinExistence type="predicted"/>
<evidence type="ECO:0000256" key="1">
    <source>
        <dbReference type="SAM" id="SignalP"/>
    </source>
</evidence>
<protein>
    <submittedName>
        <fullName evidence="2">Leucine-rich repeat protein</fullName>
    </submittedName>
</protein>
<dbReference type="RefSeq" id="WP_172174142.1">
    <property type="nucleotide sequence ID" value="NZ_CASGIA010000013.1"/>
</dbReference>
<keyword evidence="3" id="KW-1185">Reference proteome</keyword>
<dbReference type="Proteomes" id="UP001193734">
    <property type="component" value="Unassembled WGS sequence"/>
</dbReference>
<gene>
    <name evidence="2" type="ORF">HPS55_10130</name>
</gene>
<sequence>MKKTLAFIVLFTAFMSVVSMAQEKKTKVIEANGSGYPNTLESRLGNDRYEIDSIVIISDYGFDDDAMELLRDCCENGRLTGIDMSRYTGLLGIVPNSFMSKNREDDGVTPRRINLKYITLPGSLNWIGDSAFAYTSLECVEIPTGVDNIGTGAFSGCANLKNVAFRGSDPRGDADGNAFAAGMPPDAVLHVCPGLGGHYRNSDSWKSFGEVREEDALFKSLDINLEAGKSLTDVVDMAGLDVDSVHVTGMLSAEDLALLKEKVQYGHLASLDLSGCEMGEDGNLCFCSISYLRMPDRMEMIPHGFLERSEVRHLTMPQSYDRIGVGSFEYCKAFPDGTLTVAEGCRKLDFQAFYSCRTINKIVLPSTMEVLEPHSLALTGDHYVPDFKVDLYVNRMFPPELTQYFEEADYLIDTGHQNGPFGCVGSCDGSICRTGTWRLFVPVGAKKNYENTDHWNHFMEIIETPMLTGVSAGIGDIMTTPMAGTGHTDGIYTTDGRMVARGAAAVDLSRGLYIVRENGQARKVLMGR</sequence>
<dbReference type="EMBL" id="JABKKE010000017">
    <property type="protein sequence ID" value="NPE14670.1"/>
    <property type="molecule type" value="Genomic_DNA"/>
</dbReference>
<comment type="caution">
    <text evidence="2">The sequence shown here is derived from an EMBL/GenBank/DDBJ whole genome shotgun (WGS) entry which is preliminary data.</text>
</comment>
<feature type="signal peptide" evidence="1">
    <location>
        <begin position="1"/>
        <end position="21"/>
    </location>
</feature>
<reference evidence="2 3" key="1">
    <citation type="submission" date="2020-05" db="EMBL/GenBank/DDBJ databases">
        <title>Distinct polysaccharide utilization as determinants for interspecies competition between intestinal Prevotella spp.</title>
        <authorList>
            <person name="Galvez E.J.C."/>
            <person name="Iljazovic A."/>
            <person name="Strowig T."/>
        </authorList>
    </citation>
    <scope>NUCLEOTIDE SEQUENCE [LARGE SCALE GENOMIC DNA]</scope>
    <source>
        <strain evidence="2 3">PROD</strain>
    </source>
</reference>
<evidence type="ECO:0000313" key="2">
    <source>
        <dbReference type="EMBL" id="NPE14670.1"/>
    </source>
</evidence>
<dbReference type="InterPro" id="IPR026906">
    <property type="entry name" value="LRR_5"/>
</dbReference>
<organism evidence="2 3">
    <name type="scientific">Xylanibacter rodentium</name>
    <dbReference type="NCBI Taxonomy" id="2736289"/>
    <lineage>
        <taxon>Bacteria</taxon>
        <taxon>Pseudomonadati</taxon>
        <taxon>Bacteroidota</taxon>
        <taxon>Bacteroidia</taxon>
        <taxon>Bacteroidales</taxon>
        <taxon>Prevotellaceae</taxon>
        <taxon>Xylanibacter</taxon>
    </lineage>
</organism>
<keyword evidence="1" id="KW-0732">Signal</keyword>
<accession>A0ABX2AWI7</accession>
<feature type="chain" id="PRO_5046403926" evidence="1">
    <location>
        <begin position="22"/>
        <end position="528"/>
    </location>
</feature>
<dbReference type="InterPro" id="IPR032675">
    <property type="entry name" value="LRR_dom_sf"/>
</dbReference>